<dbReference type="Pfam" id="PF03931">
    <property type="entry name" value="Skp1_POZ"/>
    <property type="match status" value="1"/>
</dbReference>
<dbReference type="PANTHER" id="PTHR11165">
    <property type="entry name" value="SKP1"/>
    <property type="match status" value="1"/>
</dbReference>
<protein>
    <submittedName>
        <fullName evidence="5">E3 ubiquitin ligase SCF complex Skp subunit</fullName>
    </submittedName>
</protein>
<dbReference type="RefSeq" id="XP_007389352.1">
    <property type="nucleotide sequence ID" value="XM_007389290.1"/>
</dbReference>
<dbReference type="SUPFAM" id="SSF54695">
    <property type="entry name" value="POZ domain"/>
    <property type="match status" value="1"/>
</dbReference>
<evidence type="ECO:0000259" key="4">
    <source>
        <dbReference type="Pfam" id="PF03931"/>
    </source>
</evidence>
<dbReference type="KEGG" id="psq:PUNSTDRAFT_18709"/>
<dbReference type="GO" id="GO:0006511">
    <property type="term" value="P:ubiquitin-dependent protein catabolic process"/>
    <property type="evidence" value="ECO:0007669"/>
    <property type="project" value="InterPro"/>
</dbReference>
<evidence type="ECO:0000313" key="5">
    <source>
        <dbReference type="EMBL" id="EIN03422.1"/>
    </source>
</evidence>
<keyword evidence="2" id="KW-0833">Ubl conjugation pathway</keyword>
<dbReference type="EMBL" id="JH687569">
    <property type="protein sequence ID" value="EIN03422.1"/>
    <property type="molecule type" value="Genomic_DNA"/>
</dbReference>
<keyword evidence="5" id="KW-0436">Ligase</keyword>
<dbReference type="SMART" id="SM00512">
    <property type="entry name" value="Skp1"/>
    <property type="match status" value="1"/>
</dbReference>
<dbReference type="GeneID" id="18881865"/>
<feature type="domain" description="SKP1 component dimerisation" evidence="3">
    <location>
        <begin position="112"/>
        <end position="145"/>
    </location>
</feature>
<accession>R7S0U9</accession>
<sequence length="145" mass="16585">MVVLITSDDERIVVEDDIAKRSGLIRDLLAAPWDPKDGDREYMGIELPIVSSDVLKKILEYCEHHKEEPFDDTYESEDMFADIDEWDLNFITADPHMAFEIVLAANYLEIPPLVSLGSKAVANMMRGKDAEEICDMFNIEKDFEP</sequence>
<dbReference type="InterPro" id="IPR016073">
    <property type="entry name" value="Skp1_comp_POZ"/>
</dbReference>
<dbReference type="InterPro" id="IPR016072">
    <property type="entry name" value="Skp1_comp_dimer"/>
</dbReference>
<dbReference type="InterPro" id="IPR011333">
    <property type="entry name" value="SKP1/BTB/POZ_sf"/>
</dbReference>
<reference evidence="6" key="1">
    <citation type="journal article" date="2012" name="Science">
        <title>The Paleozoic origin of enzymatic lignin decomposition reconstructed from 31 fungal genomes.</title>
        <authorList>
            <person name="Floudas D."/>
            <person name="Binder M."/>
            <person name="Riley R."/>
            <person name="Barry K."/>
            <person name="Blanchette R.A."/>
            <person name="Henrissat B."/>
            <person name="Martinez A.T."/>
            <person name="Otillar R."/>
            <person name="Spatafora J.W."/>
            <person name="Yadav J.S."/>
            <person name="Aerts A."/>
            <person name="Benoit I."/>
            <person name="Boyd A."/>
            <person name="Carlson A."/>
            <person name="Copeland A."/>
            <person name="Coutinho P.M."/>
            <person name="de Vries R.P."/>
            <person name="Ferreira P."/>
            <person name="Findley K."/>
            <person name="Foster B."/>
            <person name="Gaskell J."/>
            <person name="Glotzer D."/>
            <person name="Gorecki P."/>
            <person name="Heitman J."/>
            <person name="Hesse C."/>
            <person name="Hori C."/>
            <person name="Igarashi K."/>
            <person name="Jurgens J.A."/>
            <person name="Kallen N."/>
            <person name="Kersten P."/>
            <person name="Kohler A."/>
            <person name="Kuees U."/>
            <person name="Kumar T.K.A."/>
            <person name="Kuo A."/>
            <person name="LaButti K."/>
            <person name="Larrondo L.F."/>
            <person name="Lindquist E."/>
            <person name="Ling A."/>
            <person name="Lombard V."/>
            <person name="Lucas S."/>
            <person name="Lundell T."/>
            <person name="Martin R."/>
            <person name="McLaughlin D.J."/>
            <person name="Morgenstern I."/>
            <person name="Morin E."/>
            <person name="Murat C."/>
            <person name="Nagy L.G."/>
            <person name="Nolan M."/>
            <person name="Ohm R.A."/>
            <person name="Patyshakuliyeva A."/>
            <person name="Rokas A."/>
            <person name="Ruiz-Duenas F.J."/>
            <person name="Sabat G."/>
            <person name="Salamov A."/>
            <person name="Samejima M."/>
            <person name="Schmutz J."/>
            <person name="Slot J.C."/>
            <person name="St John F."/>
            <person name="Stenlid J."/>
            <person name="Sun H."/>
            <person name="Sun S."/>
            <person name="Syed K."/>
            <person name="Tsang A."/>
            <person name="Wiebenga A."/>
            <person name="Young D."/>
            <person name="Pisabarro A."/>
            <person name="Eastwood D.C."/>
            <person name="Martin F."/>
            <person name="Cullen D."/>
            <person name="Grigoriev I.V."/>
            <person name="Hibbett D.S."/>
        </authorList>
    </citation>
    <scope>NUCLEOTIDE SEQUENCE [LARGE SCALE GENOMIC DNA]</scope>
    <source>
        <strain evidence="6">HHB-11173 SS5</strain>
    </source>
</reference>
<dbReference type="Pfam" id="PF01466">
    <property type="entry name" value="Skp1"/>
    <property type="match status" value="1"/>
</dbReference>
<organism evidence="5 6">
    <name type="scientific">Punctularia strigosozonata (strain HHB-11173)</name>
    <name type="common">White-rot fungus</name>
    <dbReference type="NCBI Taxonomy" id="741275"/>
    <lineage>
        <taxon>Eukaryota</taxon>
        <taxon>Fungi</taxon>
        <taxon>Dikarya</taxon>
        <taxon>Basidiomycota</taxon>
        <taxon>Agaricomycotina</taxon>
        <taxon>Agaricomycetes</taxon>
        <taxon>Corticiales</taxon>
        <taxon>Punctulariaceae</taxon>
        <taxon>Punctularia</taxon>
    </lineage>
</organism>
<dbReference type="InterPro" id="IPR001232">
    <property type="entry name" value="SKP1-like"/>
</dbReference>
<evidence type="ECO:0000259" key="3">
    <source>
        <dbReference type="Pfam" id="PF01466"/>
    </source>
</evidence>
<gene>
    <name evidence="5" type="ORF">PUNSTDRAFT_18709</name>
</gene>
<evidence type="ECO:0000256" key="2">
    <source>
        <dbReference type="ARBA" id="ARBA00022786"/>
    </source>
</evidence>
<dbReference type="AlphaFoldDB" id="R7S0U9"/>
<dbReference type="OrthoDB" id="2342932at2759"/>
<evidence type="ECO:0000256" key="1">
    <source>
        <dbReference type="ARBA" id="ARBA00009993"/>
    </source>
</evidence>
<dbReference type="HOGENOM" id="CLU_059252_7_0_1"/>
<dbReference type="PIRSF" id="PIRSF028729">
    <property type="entry name" value="E3_ubiquit_lig_SCF_Skp"/>
    <property type="match status" value="1"/>
</dbReference>
<dbReference type="Proteomes" id="UP000054196">
    <property type="component" value="Unassembled WGS sequence"/>
</dbReference>
<dbReference type="OMA" id="ADIDEWD"/>
<comment type="similarity">
    <text evidence="1">Belongs to the SKP1 family.</text>
</comment>
<dbReference type="InterPro" id="IPR036296">
    <property type="entry name" value="SKP1-like_dim_sf"/>
</dbReference>
<dbReference type="GO" id="GO:0016874">
    <property type="term" value="F:ligase activity"/>
    <property type="evidence" value="ECO:0007669"/>
    <property type="project" value="UniProtKB-KW"/>
</dbReference>
<dbReference type="eggNOG" id="KOG1724">
    <property type="taxonomic scope" value="Eukaryota"/>
</dbReference>
<evidence type="ECO:0000313" key="6">
    <source>
        <dbReference type="Proteomes" id="UP000054196"/>
    </source>
</evidence>
<dbReference type="SUPFAM" id="SSF81382">
    <property type="entry name" value="Skp1 dimerisation domain-like"/>
    <property type="match status" value="1"/>
</dbReference>
<feature type="domain" description="SKP1 component POZ" evidence="4">
    <location>
        <begin position="1"/>
        <end position="66"/>
    </location>
</feature>
<feature type="non-terminal residue" evidence="5">
    <location>
        <position position="145"/>
    </location>
</feature>
<proteinExistence type="inferred from homology"/>
<name>R7S0U9_PUNST</name>
<dbReference type="InterPro" id="IPR016897">
    <property type="entry name" value="SKP1"/>
</dbReference>
<keyword evidence="6" id="KW-1185">Reference proteome</keyword>
<dbReference type="Gene3D" id="3.30.710.10">
    <property type="entry name" value="Potassium Channel Kv1.1, Chain A"/>
    <property type="match status" value="1"/>
</dbReference>